<dbReference type="InterPro" id="IPR002078">
    <property type="entry name" value="Sigma_54_int"/>
</dbReference>
<dbReference type="Proteomes" id="UP000190064">
    <property type="component" value="Unassembled WGS sequence"/>
</dbReference>
<accession>A0A1T1HEJ0</accession>
<reference evidence="7" key="1">
    <citation type="submission" date="2017-02" db="EMBL/GenBank/DDBJ databases">
        <title>Draft Genome Sequence of the Salt Water Bacterium Oceanospirillum linum ATCC 11336.</title>
        <authorList>
            <person name="Trachtenberg A.M."/>
            <person name="Carney J.G."/>
            <person name="Linnane J.D."/>
            <person name="Rheaume B.A."/>
            <person name="Pitts N.L."/>
            <person name="Mykles D.L."/>
            <person name="Maclea K.S."/>
        </authorList>
    </citation>
    <scope>NUCLEOTIDE SEQUENCE [LARGE SCALE GENOMIC DNA]</scope>
    <source>
        <strain evidence="7">ATCC 11336</strain>
    </source>
</reference>
<dbReference type="CDD" id="cd00009">
    <property type="entry name" value="AAA"/>
    <property type="match status" value="1"/>
</dbReference>
<dbReference type="Gene3D" id="3.30.450.20">
    <property type="entry name" value="PAS domain"/>
    <property type="match status" value="1"/>
</dbReference>
<dbReference type="Pfam" id="PF25601">
    <property type="entry name" value="AAA_lid_14"/>
    <property type="match status" value="1"/>
</dbReference>
<evidence type="ECO:0000256" key="1">
    <source>
        <dbReference type="ARBA" id="ARBA00022741"/>
    </source>
</evidence>
<dbReference type="STRING" id="966.BTA35_0201435"/>
<gene>
    <name evidence="7" type="ORF">BTA35_0201435</name>
</gene>
<keyword evidence="4" id="KW-0804">Transcription</keyword>
<dbReference type="InterPro" id="IPR009057">
    <property type="entry name" value="Homeodomain-like_sf"/>
</dbReference>
<dbReference type="SMART" id="SM00382">
    <property type="entry name" value="AAA"/>
    <property type="match status" value="1"/>
</dbReference>
<dbReference type="AlphaFoldDB" id="A0A1T1HEJ0"/>
<dbReference type="InterPro" id="IPR025944">
    <property type="entry name" value="Sigma_54_int_dom_CS"/>
</dbReference>
<dbReference type="Pfam" id="PF02954">
    <property type="entry name" value="HTH_8"/>
    <property type="match status" value="1"/>
</dbReference>
<dbReference type="Pfam" id="PF08448">
    <property type="entry name" value="PAS_4"/>
    <property type="match status" value="1"/>
</dbReference>
<dbReference type="InterPro" id="IPR025662">
    <property type="entry name" value="Sigma_54_int_dom_ATP-bd_1"/>
</dbReference>
<keyword evidence="1" id="KW-0547">Nucleotide-binding</keyword>
<feature type="region of interest" description="Disordered" evidence="5">
    <location>
        <begin position="1"/>
        <end position="20"/>
    </location>
</feature>
<evidence type="ECO:0000256" key="3">
    <source>
        <dbReference type="ARBA" id="ARBA00023015"/>
    </source>
</evidence>
<keyword evidence="2" id="KW-0067">ATP-binding</keyword>
<name>A0A1T1HEJ0_OCELI</name>
<dbReference type="PROSITE" id="PS50045">
    <property type="entry name" value="SIGMA54_INTERACT_4"/>
    <property type="match status" value="1"/>
</dbReference>
<evidence type="ECO:0000313" key="8">
    <source>
        <dbReference type="Proteomes" id="UP000190064"/>
    </source>
</evidence>
<dbReference type="InterPro" id="IPR003593">
    <property type="entry name" value="AAA+_ATPase"/>
</dbReference>
<dbReference type="GO" id="GO:0043565">
    <property type="term" value="F:sequence-specific DNA binding"/>
    <property type="evidence" value="ECO:0007669"/>
    <property type="project" value="InterPro"/>
</dbReference>
<dbReference type="FunFam" id="3.40.50.300:FF:000006">
    <property type="entry name" value="DNA-binding transcriptional regulator NtrC"/>
    <property type="match status" value="1"/>
</dbReference>
<protein>
    <submittedName>
        <fullName evidence="7">Fis family transcriptional regulator</fullName>
    </submittedName>
</protein>
<evidence type="ECO:0000259" key="6">
    <source>
        <dbReference type="PROSITE" id="PS50045"/>
    </source>
</evidence>
<sequence>MNKTENAQIPVMKMPISDHSGQPPAELVSMLQSYPDPAVLLSADYEILSANAAYRQSYGDVSVTKRHCYEVSHHYDRPCDQMGESCPMLQCMQTNKAQRVFHLHHTPNGEEHVDVELYPVEAGKGEVRYFLEVMRYSKLASPRAGGQGLIGRSSAFIDSLALIERVASSETTVLLLGESGTGKELMAQAVHQGSLRSQNAFVPVECSGLTETLFESELFGHEKGAFTGAHSRKTGLVEAAKGGTLFLDEVGDIPLSLQVKLLRLLETGTYRRVGGVEPLKADFRLVCATHRNLDQQVADGEFRMDLYYRINAFPVVLPPLRERVTDIPLLVDSFLPQFSAGREIKISQEALRLLQAYQFPGNIRELRNILERACLLVDDHWIESQHLPVVCKQGCSLDITAGSTEASRRGSGFYQPNIVGLEQLENRYLLWALAQLEGDKALLAHKVGVSERTLYRKLKSA</sequence>
<dbReference type="InterPro" id="IPR058031">
    <property type="entry name" value="AAA_lid_NorR"/>
</dbReference>
<evidence type="ECO:0000256" key="5">
    <source>
        <dbReference type="SAM" id="MobiDB-lite"/>
    </source>
</evidence>
<dbReference type="GO" id="GO:0006355">
    <property type="term" value="P:regulation of DNA-templated transcription"/>
    <property type="evidence" value="ECO:0007669"/>
    <property type="project" value="InterPro"/>
</dbReference>
<dbReference type="Gene3D" id="1.10.8.60">
    <property type="match status" value="1"/>
</dbReference>
<evidence type="ECO:0000313" key="7">
    <source>
        <dbReference type="EMBL" id="OOV88222.1"/>
    </source>
</evidence>
<dbReference type="PROSITE" id="PS00675">
    <property type="entry name" value="SIGMA54_INTERACT_1"/>
    <property type="match status" value="1"/>
</dbReference>
<dbReference type="PROSITE" id="PS00688">
    <property type="entry name" value="SIGMA54_INTERACT_3"/>
    <property type="match status" value="1"/>
</dbReference>
<proteinExistence type="predicted"/>
<evidence type="ECO:0000256" key="4">
    <source>
        <dbReference type="ARBA" id="ARBA00023163"/>
    </source>
</evidence>
<dbReference type="InterPro" id="IPR002197">
    <property type="entry name" value="HTH_Fis"/>
</dbReference>
<organism evidence="7 8">
    <name type="scientific">Oceanospirillum linum</name>
    <dbReference type="NCBI Taxonomy" id="966"/>
    <lineage>
        <taxon>Bacteria</taxon>
        <taxon>Pseudomonadati</taxon>
        <taxon>Pseudomonadota</taxon>
        <taxon>Gammaproteobacteria</taxon>
        <taxon>Oceanospirillales</taxon>
        <taxon>Oceanospirillaceae</taxon>
        <taxon>Oceanospirillum</taxon>
    </lineage>
</organism>
<evidence type="ECO:0000256" key="2">
    <source>
        <dbReference type="ARBA" id="ARBA00022840"/>
    </source>
</evidence>
<dbReference type="InterPro" id="IPR013656">
    <property type="entry name" value="PAS_4"/>
</dbReference>
<dbReference type="GO" id="GO:0005524">
    <property type="term" value="F:ATP binding"/>
    <property type="evidence" value="ECO:0007669"/>
    <property type="project" value="UniProtKB-KW"/>
</dbReference>
<dbReference type="Pfam" id="PF00158">
    <property type="entry name" value="Sigma54_activat"/>
    <property type="match status" value="1"/>
</dbReference>
<dbReference type="SUPFAM" id="SSF52540">
    <property type="entry name" value="P-loop containing nucleoside triphosphate hydrolases"/>
    <property type="match status" value="1"/>
</dbReference>
<dbReference type="Gene3D" id="1.10.10.60">
    <property type="entry name" value="Homeodomain-like"/>
    <property type="match status" value="1"/>
</dbReference>
<dbReference type="Gene3D" id="3.40.50.300">
    <property type="entry name" value="P-loop containing nucleotide triphosphate hydrolases"/>
    <property type="match status" value="1"/>
</dbReference>
<dbReference type="EMBL" id="MTSD02000001">
    <property type="protein sequence ID" value="OOV88222.1"/>
    <property type="molecule type" value="Genomic_DNA"/>
</dbReference>
<feature type="domain" description="Sigma-54 factor interaction" evidence="6">
    <location>
        <begin position="149"/>
        <end position="375"/>
    </location>
</feature>
<dbReference type="InterPro" id="IPR035965">
    <property type="entry name" value="PAS-like_dom_sf"/>
</dbReference>
<dbReference type="SUPFAM" id="SSF46689">
    <property type="entry name" value="Homeodomain-like"/>
    <property type="match status" value="1"/>
</dbReference>
<keyword evidence="8" id="KW-1185">Reference proteome</keyword>
<dbReference type="SUPFAM" id="SSF55785">
    <property type="entry name" value="PYP-like sensor domain (PAS domain)"/>
    <property type="match status" value="1"/>
</dbReference>
<keyword evidence="3" id="KW-0805">Transcription regulation</keyword>
<dbReference type="InterPro" id="IPR027417">
    <property type="entry name" value="P-loop_NTPase"/>
</dbReference>
<comment type="caution">
    <text evidence="7">The sequence shown here is derived from an EMBL/GenBank/DDBJ whole genome shotgun (WGS) entry which is preliminary data.</text>
</comment>
<dbReference type="PANTHER" id="PTHR32071">
    <property type="entry name" value="TRANSCRIPTIONAL REGULATORY PROTEIN"/>
    <property type="match status" value="1"/>
</dbReference>
<dbReference type="RefSeq" id="WP_238377462.1">
    <property type="nucleotide sequence ID" value="NZ_FXTS01000001.1"/>
</dbReference>